<dbReference type="PANTHER" id="PTHR43280:SF2">
    <property type="entry name" value="HTH-TYPE TRANSCRIPTIONAL REGULATOR EXSA"/>
    <property type="match status" value="1"/>
</dbReference>
<protein>
    <submittedName>
        <fullName evidence="5">Helix-turn-helix domain-containing protein</fullName>
    </submittedName>
</protein>
<dbReference type="InterPro" id="IPR013096">
    <property type="entry name" value="Cupin_2"/>
</dbReference>
<sequence length="288" mass="33174">MLCLELSFPPLPQLITIGRAVWTPGTSHFVRNFAVYDMIFVRSGTFYICEEGEEYAMTEGDVIVLEPGKTHWGHRAVEEETEVYWVHFAHDPPIRYVDRERIPWQRTVERGTDAHLEPVPQTMYVPKRANLPAESIVPLLDEMVRLHRSLTLQSSLRLQAKLGELLVRLQPEPAAKGSARTMRIADSVIRYLQERVAEPFDAGAMERELHFHFDYLARCLKRHTGMSPLRYLHRLQIEQAKALLLRTDLPVQRIGERVGQPNGAHFGRLFRRHVGTTPAAYRAEHKNA</sequence>
<dbReference type="InterPro" id="IPR014710">
    <property type="entry name" value="RmlC-like_jellyroll"/>
</dbReference>
<feature type="domain" description="HTH araC/xylS-type" evidence="4">
    <location>
        <begin position="186"/>
        <end position="284"/>
    </location>
</feature>
<dbReference type="OrthoDB" id="192171at2"/>
<dbReference type="InterPro" id="IPR037923">
    <property type="entry name" value="HTH-like"/>
</dbReference>
<evidence type="ECO:0000259" key="4">
    <source>
        <dbReference type="PROSITE" id="PS01124"/>
    </source>
</evidence>
<evidence type="ECO:0000313" key="6">
    <source>
        <dbReference type="Proteomes" id="UP000309676"/>
    </source>
</evidence>
<dbReference type="Proteomes" id="UP000309676">
    <property type="component" value="Unassembled WGS sequence"/>
</dbReference>
<dbReference type="SMART" id="SM00342">
    <property type="entry name" value="HTH_ARAC"/>
    <property type="match status" value="1"/>
</dbReference>
<dbReference type="SUPFAM" id="SSF46689">
    <property type="entry name" value="Homeodomain-like"/>
    <property type="match status" value="1"/>
</dbReference>
<dbReference type="InterPro" id="IPR018060">
    <property type="entry name" value="HTH_AraC"/>
</dbReference>
<keyword evidence="3" id="KW-0804">Transcription</keyword>
<reference evidence="5 6" key="1">
    <citation type="submission" date="2019-05" db="EMBL/GenBank/DDBJ databases">
        <authorList>
            <person name="Narsing Rao M.P."/>
            <person name="Li W.J."/>
        </authorList>
    </citation>
    <scope>NUCLEOTIDE SEQUENCE [LARGE SCALE GENOMIC DNA]</scope>
    <source>
        <strain evidence="5 6">SYSU_K30003</strain>
    </source>
</reference>
<keyword evidence="6" id="KW-1185">Reference proteome</keyword>
<evidence type="ECO:0000256" key="2">
    <source>
        <dbReference type="ARBA" id="ARBA00023125"/>
    </source>
</evidence>
<dbReference type="PROSITE" id="PS01124">
    <property type="entry name" value="HTH_ARAC_FAMILY_2"/>
    <property type="match status" value="1"/>
</dbReference>
<dbReference type="InterPro" id="IPR009057">
    <property type="entry name" value="Homeodomain-like_sf"/>
</dbReference>
<dbReference type="RefSeq" id="WP_138197364.1">
    <property type="nucleotide sequence ID" value="NZ_VCIW01000023.1"/>
</dbReference>
<dbReference type="GO" id="GO:0043565">
    <property type="term" value="F:sequence-specific DNA binding"/>
    <property type="evidence" value="ECO:0007669"/>
    <property type="project" value="InterPro"/>
</dbReference>
<dbReference type="PANTHER" id="PTHR43280">
    <property type="entry name" value="ARAC-FAMILY TRANSCRIPTIONAL REGULATOR"/>
    <property type="match status" value="1"/>
</dbReference>
<keyword evidence="1" id="KW-0805">Transcription regulation</keyword>
<gene>
    <name evidence="5" type="ORF">FE782_26400</name>
</gene>
<organism evidence="5 6">
    <name type="scientific">Paenibacillus antri</name>
    <dbReference type="NCBI Taxonomy" id="2582848"/>
    <lineage>
        <taxon>Bacteria</taxon>
        <taxon>Bacillati</taxon>
        <taxon>Bacillota</taxon>
        <taxon>Bacilli</taxon>
        <taxon>Bacillales</taxon>
        <taxon>Paenibacillaceae</taxon>
        <taxon>Paenibacillus</taxon>
    </lineage>
</organism>
<accession>A0A5R9G4A3</accession>
<dbReference type="SUPFAM" id="SSF51215">
    <property type="entry name" value="Regulatory protein AraC"/>
    <property type="match status" value="1"/>
</dbReference>
<dbReference type="Pfam" id="PF07883">
    <property type="entry name" value="Cupin_2"/>
    <property type="match status" value="1"/>
</dbReference>
<dbReference type="EMBL" id="VCIW01000023">
    <property type="protein sequence ID" value="TLS49166.1"/>
    <property type="molecule type" value="Genomic_DNA"/>
</dbReference>
<dbReference type="GO" id="GO:0003700">
    <property type="term" value="F:DNA-binding transcription factor activity"/>
    <property type="evidence" value="ECO:0007669"/>
    <property type="project" value="InterPro"/>
</dbReference>
<evidence type="ECO:0000256" key="3">
    <source>
        <dbReference type="ARBA" id="ARBA00023163"/>
    </source>
</evidence>
<dbReference type="Gene3D" id="1.10.10.60">
    <property type="entry name" value="Homeodomain-like"/>
    <property type="match status" value="1"/>
</dbReference>
<dbReference type="Gene3D" id="2.60.120.10">
    <property type="entry name" value="Jelly Rolls"/>
    <property type="match status" value="1"/>
</dbReference>
<dbReference type="AlphaFoldDB" id="A0A5R9G4A3"/>
<keyword evidence="2" id="KW-0238">DNA-binding</keyword>
<evidence type="ECO:0000256" key="1">
    <source>
        <dbReference type="ARBA" id="ARBA00023015"/>
    </source>
</evidence>
<name>A0A5R9G4A3_9BACL</name>
<evidence type="ECO:0000313" key="5">
    <source>
        <dbReference type="EMBL" id="TLS49166.1"/>
    </source>
</evidence>
<comment type="caution">
    <text evidence="5">The sequence shown here is derived from an EMBL/GenBank/DDBJ whole genome shotgun (WGS) entry which is preliminary data.</text>
</comment>
<dbReference type="Pfam" id="PF12833">
    <property type="entry name" value="HTH_18"/>
    <property type="match status" value="1"/>
</dbReference>
<proteinExistence type="predicted"/>